<protein>
    <submittedName>
        <fullName evidence="1">Uncharacterized protein</fullName>
    </submittedName>
</protein>
<evidence type="ECO:0000313" key="1">
    <source>
        <dbReference type="EMBL" id="SBT40901.1"/>
    </source>
</evidence>
<gene>
    <name evidence="1" type="ORF">GA0070621_1086</name>
</gene>
<evidence type="ECO:0000313" key="2">
    <source>
        <dbReference type="Proteomes" id="UP000198765"/>
    </source>
</evidence>
<dbReference type="PATRIC" id="fig|299146.4.peg.1124"/>
<accession>A0A1A8ZAP3</accession>
<dbReference type="Proteomes" id="UP000198765">
    <property type="component" value="Chromosome I"/>
</dbReference>
<dbReference type="EMBL" id="LT594324">
    <property type="protein sequence ID" value="SBT40901.1"/>
    <property type="molecule type" value="Genomic_DNA"/>
</dbReference>
<dbReference type="AlphaFoldDB" id="A0A1A8ZAP3"/>
<sequence>MLGSGAAGIGFIIRGVPTYEELTELSRLPDPSTLLFSARLGAPAEGEPGRREAVEHWSFLAGRDGYTVTPLDTRSGHGSATYCGDVDIDGLVYQVHRGPRRRIVQAWMDSEGAWQGRFVLDDAIWAVPVPPEPEAIDCPWCADGPPDTLRLAGSGPVDGIFSVWVAEHADGTGRGIVIQHDPHKDEPDTVCFEPVHSVVEAGLRKWALSDDELALQFTEDAASELEIPDVDGWLRFRLAVKPAARRKLRAGLGRILQLSS</sequence>
<keyword evidence="2" id="KW-1185">Reference proteome</keyword>
<name>A0A1A8ZAP3_9ACTN</name>
<proteinExistence type="predicted"/>
<organism evidence="1 2">
    <name type="scientific">Micromonospora narathiwatensis</name>
    <dbReference type="NCBI Taxonomy" id="299146"/>
    <lineage>
        <taxon>Bacteria</taxon>
        <taxon>Bacillati</taxon>
        <taxon>Actinomycetota</taxon>
        <taxon>Actinomycetes</taxon>
        <taxon>Micromonosporales</taxon>
        <taxon>Micromonosporaceae</taxon>
        <taxon>Micromonospora</taxon>
    </lineage>
</organism>
<reference evidence="1 2" key="1">
    <citation type="submission" date="2016-06" db="EMBL/GenBank/DDBJ databases">
        <authorList>
            <person name="Kjaerup R.B."/>
            <person name="Dalgaard T.S."/>
            <person name="Juul-Madsen H.R."/>
        </authorList>
    </citation>
    <scope>NUCLEOTIDE SEQUENCE [LARGE SCALE GENOMIC DNA]</scope>
    <source>
        <strain evidence="1 2">DSM 45248</strain>
    </source>
</reference>